<dbReference type="GO" id="GO:0004062">
    <property type="term" value="F:aryl sulfotransferase activity"/>
    <property type="evidence" value="ECO:0007669"/>
    <property type="project" value="InterPro"/>
</dbReference>
<evidence type="ECO:0000256" key="1">
    <source>
        <dbReference type="SAM" id="MobiDB-lite"/>
    </source>
</evidence>
<dbReference type="PROSITE" id="PS51257">
    <property type="entry name" value="PROKAR_LIPOPROTEIN"/>
    <property type="match status" value="1"/>
</dbReference>
<sequence>MISSLRSRYFIVLLLSYVLVSCSDDEMPEVTEDPVEPPVENETPDEGGSDIEFGVLINNKSLKADDYVLVNDPGNNKVYLMDKDDASVVFDWALPQHLGNDAKLLDDGLLLVSMRAEEPAFKFGGYGGKLQLLDKNGAAMWNYDLSTENLVAHHDVILLPNGNVVTMLWERSDATLASSFGYAGEQPEIYTETLIEINPQTNEVVWRWDSRDHLVQDALPDGGNFGDIGESVRKININYKDEAIASIPDNGDVMHANGITYDEKNDLIYMSVNYYSEVWVIDHSTTTEEASGSTGGNYGVGGDLVYRFGNPSAYNNTMGQRYFYNNHTPRIIPETDHFLVYMNGNHTEGPSVVYELDLPDNLNLAPGADNEPSVVWEFSHPDMYSAKVSGAERLSNQNTLIAVGTFGYWEVTPEKEVVWQFRQEGFFWRGYPVSKGDPVLEILGVN</sequence>
<dbReference type="EMBL" id="SSMC01000004">
    <property type="protein sequence ID" value="THD65892.1"/>
    <property type="molecule type" value="Genomic_DNA"/>
</dbReference>
<dbReference type="SUPFAM" id="SSF75011">
    <property type="entry name" value="3-carboxy-cis,cis-mucoante lactonizing enzyme"/>
    <property type="match status" value="1"/>
</dbReference>
<dbReference type="OrthoDB" id="264813at2"/>
<dbReference type="InterPro" id="IPR010262">
    <property type="entry name" value="Arylsulfotransferase_bact"/>
</dbReference>
<gene>
    <name evidence="2" type="ORF">E7Z59_15055</name>
</gene>
<reference evidence="2 3" key="1">
    <citation type="submission" date="2019-04" db="EMBL/GenBank/DDBJ databases">
        <title>Draft genome sequence of Robertkochia marina CC-AMO-30D.</title>
        <authorList>
            <person name="Hameed A."/>
            <person name="Lin S.-Y."/>
            <person name="Shahina M."/>
            <person name="Lai W.-A."/>
            <person name="Young C.-C."/>
        </authorList>
    </citation>
    <scope>NUCLEOTIDE SEQUENCE [LARGE SCALE GENOMIC DNA]</scope>
    <source>
        <strain evidence="2 3">CC-AMO-30D</strain>
    </source>
</reference>
<dbReference type="PANTHER" id="PTHR35340">
    <property type="entry name" value="PQQ ENZYME REPEAT PROTEIN-RELATED"/>
    <property type="match status" value="1"/>
</dbReference>
<evidence type="ECO:0000313" key="2">
    <source>
        <dbReference type="EMBL" id="THD65892.1"/>
    </source>
</evidence>
<keyword evidence="3" id="KW-1185">Reference proteome</keyword>
<evidence type="ECO:0008006" key="4">
    <source>
        <dbReference type="Google" id="ProtNLM"/>
    </source>
</evidence>
<dbReference type="Proteomes" id="UP000305939">
    <property type="component" value="Unassembled WGS sequence"/>
</dbReference>
<protein>
    <recommendedName>
        <fullName evidence="4">Arylsulfotransferase (ASST)</fullName>
    </recommendedName>
</protein>
<dbReference type="Pfam" id="PF05935">
    <property type="entry name" value="Arylsulfotrans"/>
    <property type="match status" value="1"/>
</dbReference>
<name>A0A4S3LXU1_9FLAO</name>
<feature type="region of interest" description="Disordered" evidence="1">
    <location>
        <begin position="28"/>
        <end position="47"/>
    </location>
</feature>
<dbReference type="RefSeq" id="WP_136337175.1">
    <property type="nucleotide sequence ID" value="NZ_QXMP01000024.1"/>
</dbReference>
<dbReference type="PANTHER" id="PTHR35340:SF5">
    <property type="entry name" value="ASST-DOMAIN-CONTAINING PROTEIN"/>
    <property type="match status" value="1"/>
</dbReference>
<accession>A0A4S3LXU1</accession>
<proteinExistence type="predicted"/>
<comment type="caution">
    <text evidence="2">The sequence shown here is derived from an EMBL/GenBank/DDBJ whole genome shotgun (WGS) entry which is preliminary data.</text>
</comment>
<dbReference type="InterPro" id="IPR053143">
    <property type="entry name" value="Arylsulfate_ST"/>
</dbReference>
<evidence type="ECO:0000313" key="3">
    <source>
        <dbReference type="Proteomes" id="UP000305939"/>
    </source>
</evidence>
<dbReference type="AlphaFoldDB" id="A0A4S3LXU1"/>
<organism evidence="2 3">
    <name type="scientific">Robertkochia marina</name>
    <dbReference type="NCBI Taxonomy" id="1227945"/>
    <lineage>
        <taxon>Bacteria</taxon>
        <taxon>Pseudomonadati</taxon>
        <taxon>Bacteroidota</taxon>
        <taxon>Flavobacteriia</taxon>
        <taxon>Flavobacteriales</taxon>
        <taxon>Flavobacteriaceae</taxon>
        <taxon>Robertkochia</taxon>
    </lineage>
</organism>